<protein>
    <recommendedName>
        <fullName evidence="3">ribonucleoside-diphosphate reductase</fullName>
        <ecNumber evidence="3">1.17.4.1</ecNumber>
    </recommendedName>
</protein>
<dbReference type="OrthoDB" id="1012518at2"/>
<dbReference type="Gene3D" id="1.10.620.20">
    <property type="entry name" value="Ribonucleotide Reductase, subunit A"/>
    <property type="match status" value="1"/>
</dbReference>
<keyword evidence="6" id="KW-1185">Reference proteome</keyword>
<proteinExistence type="inferred from homology"/>
<feature type="transmembrane region" description="Helical" evidence="4">
    <location>
        <begin position="148"/>
        <end position="174"/>
    </location>
</feature>
<dbReference type="Proteomes" id="UP000199647">
    <property type="component" value="Unassembled WGS sequence"/>
</dbReference>
<name>A0A1H9MXL6_9HYPH</name>
<dbReference type="GO" id="GO:0009263">
    <property type="term" value="P:deoxyribonucleotide biosynthetic process"/>
    <property type="evidence" value="ECO:0007669"/>
    <property type="project" value="InterPro"/>
</dbReference>
<dbReference type="EMBL" id="FOFG01000014">
    <property type="protein sequence ID" value="SER28209.1"/>
    <property type="molecule type" value="Genomic_DNA"/>
</dbReference>
<evidence type="ECO:0000313" key="6">
    <source>
        <dbReference type="Proteomes" id="UP000199647"/>
    </source>
</evidence>
<dbReference type="PANTHER" id="PTHR23409:SF18">
    <property type="entry name" value="RIBONUCLEOSIDE-DIPHOSPHATE REDUCTASE SUBUNIT M2"/>
    <property type="match status" value="1"/>
</dbReference>
<dbReference type="InterPro" id="IPR009078">
    <property type="entry name" value="Ferritin-like_SF"/>
</dbReference>
<dbReference type="AlphaFoldDB" id="A0A1H9MXL6"/>
<evidence type="ECO:0000313" key="5">
    <source>
        <dbReference type="EMBL" id="SER28209.1"/>
    </source>
</evidence>
<accession>A0A1H9MXL6</accession>
<dbReference type="PANTHER" id="PTHR23409">
    <property type="entry name" value="RIBONUCLEOSIDE-DIPHOSPHATE REDUCTASE SMALL CHAIN"/>
    <property type="match status" value="1"/>
</dbReference>
<keyword evidence="4" id="KW-1133">Transmembrane helix</keyword>
<dbReference type="UniPathway" id="UPA00326"/>
<keyword evidence="4" id="KW-0472">Membrane</keyword>
<dbReference type="EC" id="1.17.4.1" evidence="3"/>
<dbReference type="InterPro" id="IPR012348">
    <property type="entry name" value="RNR-like"/>
</dbReference>
<dbReference type="STRING" id="1855383.SAMN05216548_11488"/>
<organism evidence="5 6">
    <name type="scientific">Faunimonas pinastri</name>
    <dbReference type="NCBI Taxonomy" id="1855383"/>
    <lineage>
        <taxon>Bacteria</taxon>
        <taxon>Pseudomonadati</taxon>
        <taxon>Pseudomonadota</taxon>
        <taxon>Alphaproteobacteria</taxon>
        <taxon>Hyphomicrobiales</taxon>
        <taxon>Afifellaceae</taxon>
        <taxon>Faunimonas</taxon>
    </lineage>
</organism>
<evidence type="ECO:0000256" key="1">
    <source>
        <dbReference type="ARBA" id="ARBA00001962"/>
    </source>
</evidence>
<dbReference type="SUPFAM" id="SSF47240">
    <property type="entry name" value="Ferritin-like"/>
    <property type="match status" value="1"/>
</dbReference>
<dbReference type="CDD" id="cd01049">
    <property type="entry name" value="RNRR2"/>
    <property type="match status" value="1"/>
</dbReference>
<reference evidence="5 6" key="1">
    <citation type="submission" date="2016-10" db="EMBL/GenBank/DDBJ databases">
        <authorList>
            <person name="de Groot N.N."/>
        </authorList>
    </citation>
    <scope>NUCLEOTIDE SEQUENCE [LARGE SCALE GENOMIC DNA]</scope>
    <source>
        <strain evidence="5 6">A52C2</strain>
    </source>
</reference>
<dbReference type="GO" id="GO:0004748">
    <property type="term" value="F:ribonucleoside-diphosphate reductase activity, thioredoxin disulfide as acceptor"/>
    <property type="evidence" value="ECO:0007669"/>
    <property type="project" value="UniProtKB-EC"/>
</dbReference>
<evidence type="ECO:0000256" key="2">
    <source>
        <dbReference type="ARBA" id="ARBA00009303"/>
    </source>
</evidence>
<sequence length="326" mass="38414">MLFQEQVARKPNLYPWTQEFIDKIWAGFWTPNEFDFKADYAQFKTEMVDDERQIVVRTLSAIGQIEIAVKRFWAQLGENLPHPSMSDLGFAMANTEVIHNQAYEKLLDTLRLGDVFEENLKEPVVKGRVDYLRKYLKGVYGDDRRKQYIYAITLFTLFVENASLFSQFYIVLWFNRFRNVLKDTAQQVQYTRNEEMLHAQIGIKLINTMREEYPELFDAELEARILEETRVAFNAEAKIIDWIVGNFDQPKLNAHILKTYIQGRLDDSLKSIGFAPVFGAEIDQEALAQTLWMEEETLGNNMTDFFFKKPVEYSKNHKVYKEEELF</sequence>
<evidence type="ECO:0000256" key="3">
    <source>
        <dbReference type="ARBA" id="ARBA00012274"/>
    </source>
</evidence>
<dbReference type="InterPro" id="IPR033909">
    <property type="entry name" value="RNR_small"/>
</dbReference>
<keyword evidence="4" id="KW-0812">Transmembrane</keyword>
<dbReference type="Pfam" id="PF00268">
    <property type="entry name" value="Ribonuc_red_sm"/>
    <property type="match status" value="1"/>
</dbReference>
<dbReference type="InterPro" id="IPR000358">
    <property type="entry name" value="RNR_small_fam"/>
</dbReference>
<dbReference type="RefSeq" id="WP_092498574.1">
    <property type="nucleotide sequence ID" value="NZ_FOFG01000014.1"/>
</dbReference>
<evidence type="ECO:0000256" key="4">
    <source>
        <dbReference type="SAM" id="Phobius"/>
    </source>
</evidence>
<gene>
    <name evidence="5" type="ORF">SAMN05216548_11488</name>
</gene>
<comment type="cofactor">
    <cofactor evidence="1">
        <name>Fe cation</name>
        <dbReference type="ChEBI" id="CHEBI:24875"/>
    </cofactor>
</comment>
<comment type="similarity">
    <text evidence="2">Belongs to the ribonucleoside diphosphate reductase small chain family.</text>
</comment>